<dbReference type="GeneTree" id="ENSGT00390000016675"/>
<dbReference type="InParanoid" id="A0A2I3HZC0"/>
<dbReference type="InterPro" id="IPR011989">
    <property type="entry name" value="ARM-like"/>
</dbReference>
<reference evidence="2" key="2">
    <citation type="submission" date="2025-08" db="UniProtKB">
        <authorList>
            <consortium name="Ensembl"/>
        </authorList>
    </citation>
    <scope>IDENTIFICATION</scope>
</reference>
<evidence type="ECO:0000256" key="1">
    <source>
        <dbReference type="SAM" id="MobiDB-lite"/>
    </source>
</evidence>
<dbReference type="InterPro" id="IPR016024">
    <property type="entry name" value="ARM-type_fold"/>
</dbReference>
<dbReference type="PANTHER" id="PTHR13366">
    <property type="entry name" value="MALARIA ANTIGEN-RELATED"/>
    <property type="match status" value="1"/>
</dbReference>
<gene>
    <name evidence="2" type="primary">LOC101179252</name>
</gene>
<reference evidence="2" key="3">
    <citation type="submission" date="2025-09" db="UniProtKB">
        <authorList>
            <consortium name="Ensembl"/>
        </authorList>
    </citation>
    <scope>IDENTIFICATION</scope>
</reference>
<dbReference type="SUPFAM" id="SSF48371">
    <property type="entry name" value="ARM repeat"/>
    <property type="match status" value="1"/>
</dbReference>
<evidence type="ECO:0000313" key="3">
    <source>
        <dbReference type="Proteomes" id="UP000001073"/>
    </source>
</evidence>
<dbReference type="AlphaFoldDB" id="A0A2I3HZC0"/>
<evidence type="ECO:0000313" key="2">
    <source>
        <dbReference type="Ensembl" id="ENSNLEP00000048841.1"/>
    </source>
</evidence>
<organism evidence="2 3">
    <name type="scientific">Nomascus leucogenys</name>
    <name type="common">Northern white-cheeked gibbon</name>
    <name type="synonym">Hylobates leucogenys</name>
    <dbReference type="NCBI Taxonomy" id="61853"/>
    <lineage>
        <taxon>Eukaryota</taxon>
        <taxon>Metazoa</taxon>
        <taxon>Chordata</taxon>
        <taxon>Craniata</taxon>
        <taxon>Vertebrata</taxon>
        <taxon>Euteleostomi</taxon>
        <taxon>Mammalia</taxon>
        <taxon>Eutheria</taxon>
        <taxon>Euarchontoglires</taxon>
        <taxon>Primates</taxon>
        <taxon>Haplorrhini</taxon>
        <taxon>Catarrhini</taxon>
        <taxon>Hylobatidae</taxon>
        <taxon>Nomascus</taxon>
    </lineage>
</organism>
<reference evidence="2" key="1">
    <citation type="submission" date="2012-10" db="EMBL/GenBank/DDBJ databases">
        <authorList>
            <consortium name="Gibbon Genome Sequencing Consortium"/>
        </authorList>
    </citation>
    <scope>NUCLEOTIDE SEQUENCE [LARGE SCALE GENOMIC DNA]</scope>
</reference>
<dbReference type="OMA" id="DITFCMH"/>
<dbReference type="Proteomes" id="UP000001073">
    <property type="component" value="Unplaced"/>
</dbReference>
<protein>
    <recommendedName>
        <fullName evidence="4">HEAT repeat-containing protein 6</fullName>
    </recommendedName>
</protein>
<accession>A0A2I3HZC0</accession>
<dbReference type="Gene3D" id="1.25.10.10">
    <property type="entry name" value="Leucine-rich Repeat Variant"/>
    <property type="match status" value="1"/>
</dbReference>
<feature type="region of interest" description="Disordered" evidence="1">
    <location>
        <begin position="267"/>
        <end position="301"/>
    </location>
</feature>
<dbReference type="Ensembl" id="ENSNLET00000041390.1">
    <property type="protein sequence ID" value="ENSNLEP00000048841.1"/>
    <property type="gene ID" value="ENSNLEG00000027746.1"/>
</dbReference>
<proteinExistence type="predicted"/>
<feature type="region of interest" description="Disordered" evidence="1">
    <location>
        <begin position="1"/>
        <end position="28"/>
    </location>
</feature>
<feature type="compositionally biased region" description="Basic and acidic residues" evidence="1">
    <location>
        <begin position="274"/>
        <end position="284"/>
    </location>
</feature>
<sequence length="335" mass="36948">MAAVQVAGSLTPGQQREAPREAIPEPGNGFRRLSARLCALRPDDSSSARTEIHLLFDQLISENYCQGSGVAPQDVSALLVQACRLVPLNQNHLVSKASQLIHHLLDRLQVIIDEQHLDFLLAYTISAIHQCSSWTHMEILQALAALVYCNGSKCQKYLPELLGKTGLLMKLSDLAQSDPEVRRAAVHCMANLCLSMPGQPYLEEPYQNVCFQAFLTILQSPKSSDMDDITFCMHLASCLMLRVLKKFHFFLFSFLFFKLHNKKKKSRVKPKKIQQGEEKEKESSGEIEAAPVTGTGRVNLHEGNTWCPSSLGVQSLPLDGSGAAGKDGVSSPFNS</sequence>
<dbReference type="PANTHER" id="PTHR13366:SF0">
    <property type="entry name" value="HEAT REPEAT-CONTAINING PROTEIN 6"/>
    <property type="match status" value="1"/>
</dbReference>
<dbReference type="InterPro" id="IPR052107">
    <property type="entry name" value="HEAT6"/>
</dbReference>
<evidence type="ECO:0008006" key="4">
    <source>
        <dbReference type="Google" id="ProtNLM"/>
    </source>
</evidence>
<name>A0A2I3HZC0_NOMLE</name>
<keyword evidence="3" id="KW-1185">Reference proteome</keyword>